<reference evidence="2 3" key="1">
    <citation type="journal article" date="2018" name="Nat. Genet.">
        <title>The Rosa genome provides new insights in the design of modern roses.</title>
        <authorList>
            <person name="Bendahmane M."/>
        </authorList>
    </citation>
    <scope>NUCLEOTIDE SEQUENCE [LARGE SCALE GENOMIC DNA]</scope>
    <source>
        <strain evidence="3">cv. Old Blush</strain>
    </source>
</reference>
<dbReference type="Proteomes" id="UP000238479">
    <property type="component" value="Chromosome 4"/>
</dbReference>
<comment type="caution">
    <text evidence="2">The sequence shown here is derived from an EMBL/GenBank/DDBJ whole genome shotgun (WGS) entry which is preliminary data.</text>
</comment>
<gene>
    <name evidence="2" type="ORF">RchiOBHm_Chr4g0428971</name>
    <name evidence="1" type="ORF">RchiOBHm_Chr7g0179291</name>
</gene>
<dbReference type="EMBL" id="PDCK01000042">
    <property type="protein sequence ID" value="PRQ39781.1"/>
    <property type="molecule type" value="Genomic_DNA"/>
</dbReference>
<evidence type="ECO:0000313" key="1">
    <source>
        <dbReference type="EMBL" id="PRQ15981.1"/>
    </source>
</evidence>
<evidence type="ECO:0000313" key="2">
    <source>
        <dbReference type="EMBL" id="PRQ39781.1"/>
    </source>
</evidence>
<keyword evidence="3" id="KW-1185">Reference proteome</keyword>
<name>A0A2P6R022_ROSCH</name>
<dbReference type="AlphaFoldDB" id="A0A2P6R022"/>
<accession>A0A2P6R022</accession>
<sequence>MGAVFLYLFDDASDTSDDRSMVYHDKVVHAPGSSCQKHGNGPLVGVKRFISLVGG</sequence>
<dbReference type="EMBL" id="PDCK01000045">
    <property type="protein sequence ID" value="PRQ15981.1"/>
    <property type="molecule type" value="Genomic_DNA"/>
</dbReference>
<organism evidence="2 3">
    <name type="scientific">Rosa chinensis</name>
    <name type="common">China rose</name>
    <dbReference type="NCBI Taxonomy" id="74649"/>
    <lineage>
        <taxon>Eukaryota</taxon>
        <taxon>Viridiplantae</taxon>
        <taxon>Streptophyta</taxon>
        <taxon>Embryophyta</taxon>
        <taxon>Tracheophyta</taxon>
        <taxon>Spermatophyta</taxon>
        <taxon>Magnoliopsida</taxon>
        <taxon>eudicotyledons</taxon>
        <taxon>Gunneridae</taxon>
        <taxon>Pentapetalae</taxon>
        <taxon>rosids</taxon>
        <taxon>fabids</taxon>
        <taxon>Rosales</taxon>
        <taxon>Rosaceae</taxon>
        <taxon>Rosoideae</taxon>
        <taxon>Rosoideae incertae sedis</taxon>
        <taxon>Rosa</taxon>
    </lineage>
</organism>
<dbReference type="Gramene" id="PRQ15981">
    <property type="protein sequence ID" value="PRQ15981"/>
    <property type="gene ID" value="RchiOBHm_Chr7g0179291"/>
</dbReference>
<dbReference type="Proteomes" id="UP000238479">
    <property type="component" value="Chromosome 7"/>
</dbReference>
<evidence type="ECO:0000313" key="3">
    <source>
        <dbReference type="Proteomes" id="UP000238479"/>
    </source>
</evidence>
<protein>
    <submittedName>
        <fullName evidence="2">Uncharacterized protein</fullName>
    </submittedName>
</protein>
<dbReference type="Gramene" id="PRQ39781">
    <property type="protein sequence ID" value="PRQ39781"/>
    <property type="gene ID" value="RchiOBHm_Chr4g0428971"/>
</dbReference>
<proteinExistence type="predicted"/>